<evidence type="ECO:0000256" key="4">
    <source>
        <dbReference type="ARBA" id="ARBA00022448"/>
    </source>
</evidence>
<feature type="transmembrane region" description="Helical" evidence="12">
    <location>
        <begin position="305"/>
        <end position="326"/>
    </location>
</feature>
<dbReference type="EnsemblMetazoa" id="CLYHEMT003720.1">
    <property type="protein sequence ID" value="CLYHEMP003720.1"/>
    <property type="gene ID" value="CLYHEMG003720"/>
</dbReference>
<feature type="transmembrane region" description="Helical" evidence="12">
    <location>
        <begin position="943"/>
        <end position="963"/>
    </location>
</feature>
<feature type="region of interest" description="Disordered" evidence="11">
    <location>
        <begin position="1"/>
        <end position="119"/>
    </location>
</feature>
<dbReference type="SUPFAM" id="SSF90123">
    <property type="entry name" value="ABC transporter transmembrane region"/>
    <property type="match status" value="2"/>
</dbReference>
<evidence type="ECO:0000259" key="14">
    <source>
        <dbReference type="PROSITE" id="PS50929"/>
    </source>
</evidence>
<evidence type="ECO:0000256" key="5">
    <source>
        <dbReference type="ARBA" id="ARBA00022692"/>
    </source>
</evidence>
<reference evidence="15" key="1">
    <citation type="submission" date="2021-01" db="UniProtKB">
        <authorList>
            <consortium name="EnsemblMetazoa"/>
        </authorList>
    </citation>
    <scope>IDENTIFICATION</scope>
</reference>
<comment type="subcellular location">
    <subcellularLocation>
        <location evidence="1">Membrane</location>
        <topology evidence="1">Multi-pass membrane protein</topology>
    </subcellularLocation>
</comment>
<dbReference type="OrthoDB" id="6500128at2759"/>
<dbReference type="CDD" id="cd18577">
    <property type="entry name" value="ABC_6TM_Pgp_ABCB1_D1_like"/>
    <property type="match status" value="1"/>
</dbReference>
<evidence type="ECO:0000256" key="8">
    <source>
        <dbReference type="ARBA" id="ARBA00022840"/>
    </source>
</evidence>
<dbReference type="InterPro" id="IPR017871">
    <property type="entry name" value="ABC_transporter-like_CS"/>
</dbReference>
<feature type="domain" description="ABC transporter" evidence="13">
    <location>
        <begin position="482"/>
        <end position="718"/>
    </location>
</feature>
<dbReference type="FunFam" id="1.20.1560.10:FF:000009">
    <property type="entry name" value="ABC transporter B family member 1"/>
    <property type="match status" value="1"/>
</dbReference>
<feature type="transmembrane region" description="Helical" evidence="12">
    <location>
        <begin position="826"/>
        <end position="847"/>
    </location>
</feature>
<dbReference type="FunFam" id="3.40.50.300:FF:000302">
    <property type="entry name" value="ATP-binding cassette subfamily B member 5"/>
    <property type="match status" value="1"/>
</dbReference>
<feature type="domain" description="ABC transmembrane type-1" evidence="14">
    <location>
        <begin position="825"/>
        <end position="1110"/>
    </location>
</feature>
<dbReference type="PANTHER" id="PTHR43394">
    <property type="entry name" value="ATP-DEPENDENT PERMEASE MDL1, MITOCHONDRIAL"/>
    <property type="match status" value="1"/>
</dbReference>
<protein>
    <recommendedName>
        <fullName evidence="3">ABC-type xenobiotic transporter</fullName>
        <ecNumber evidence="3">7.6.2.2</ecNumber>
    </recommendedName>
</protein>
<feature type="transmembrane region" description="Helical" evidence="12">
    <location>
        <begin position="867"/>
        <end position="887"/>
    </location>
</feature>
<dbReference type="GO" id="GO:0005524">
    <property type="term" value="F:ATP binding"/>
    <property type="evidence" value="ECO:0007669"/>
    <property type="project" value="UniProtKB-KW"/>
</dbReference>
<dbReference type="InterPro" id="IPR011527">
    <property type="entry name" value="ABC1_TM_dom"/>
</dbReference>
<dbReference type="Proteomes" id="UP000594262">
    <property type="component" value="Unplaced"/>
</dbReference>
<organism evidence="15 16">
    <name type="scientific">Clytia hemisphaerica</name>
    <dbReference type="NCBI Taxonomy" id="252671"/>
    <lineage>
        <taxon>Eukaryota</taxon>
        <taxon>Metazoa</taxon>
        <taxon>Cnidaria</taxon>
        <taxon>Hydrozoa</taxon>
        <taxon>Hydroidolina</taxon>
        <taxon>Leptothecata</taxon>
        <taxon>Obeliida</taxon>
        <taxon>Clytiidae</taxon>
        <taxon>Clytia</taxon>
    </lineage>
</organism>
<dbReference type="GeneID" id="136797541"/>
<keyword evidence="6" id="KW-0677">Repeat</keyword>
<evidence type="ECO:0000259" key="13">
    <source>
        <dbReference type="PROSITE" id="PS50893"/>
    </source>
</evidence>
<feature type="transmembrane region" description="Helical" evidence="12">
    <location>
        <begin position="969"/>
        <end position="986"/>
    </location>
</feature>
<dbReference type="Pfam" id="PF00005">
    <property type="entry name" value="ABC_tran"/>
    <property type="match status" value="2"/>
</dbReference>
<dbReference type="SMART" id="SM00382">
    <property type="entry name" value="AAA"/>
    <property type="match status" value="2"/>
</dbReference>
<keyword evidence="4" id="KW-0813">Transport</keyword>
<dbReference type="Gene3D" id="3.40.50.300">
    <property type="entry name" value="P-loop containing nucleotide triphosphate hydrolases"/>
    <property type="match status" value="2"/>
</dbReference>
<dbReference type="Gene3D" id="1.20.1560.10">
    <property type="entry name" value="ABC transporter type 1, transmembrane domain"/>
    <property type="match status" value="1"/>
</dbReference>
<dbReference type="EC" id="7.6.2.2" evidence="3"/>
<dbReference type="GO" id="GO:0008559">
    <property type="term" value="F:ABC-type xenobiotic transporter activity"/>
    <property type="evidence" value="ECO:0007669"/>
    <property type="project" value="UniProtKB-EC"/>
</dbReference>
<accession>A0A7M5UPF8</accession>
<evidence type="ECO:0000256" key="6">
    <source>
        <dbReference type="ARBA" id="ARBA00022737"/>
    </source>
</evidence>
<feature type="transmembrane region" description="Helical" evidence="12">
    <location>
        <begin position="140"/>
        <end position="164"/>
    </location>
</feature>
<dbReference type="PROSITE" id="PS50893">
    <property type="entry name" value="ABC_TRANSPORTER_2"/>
    <property type="match status" value="2"/>
</dbReference>
<evidence type="ECO:0000313" key="15">
    <source>
        <dbReference type="EnsemblMetazoa" id="CLYHEMP003720.1"/>
    </source>
</evidence>
<keyword evidence="7" id="KW-0547">Nucleotide-binding</keyword>
<evidence type="ECO:0000256" key="11">
    <source>
        <dbReference type="SAM" id="MobiDB-lite"/>
    </source>
</evidence>
<dbReference type="SUPFAM" id="SSF52540">
    <property type="entry name" value="P-loop containing nucleoside triphosphate hydrolases"/>
    <property type="match status" value="2"/>
</dbReference>
<feature type="domain" description="ABC transporter" evidence="13">
    <location>
        <begin position="1145"/>
        <end position="1386"/>
    </location>
</feature>
<keyword evidence="16" id="KW-1185">Reference proteome</keyword>
<dbReference type="PROSITE" id="PS50929">
    <property type="entry name" value="ABC_TM1F"/>
    <property type="match status" value="2"/>
</dbReference>
<feature type="transmembrane region" description="Helical" evidence="12">
    <location>
        <begin position="385"/>
        <end position="406"/>
    </location>
</feature>
<dbReference type="FunFam" id="1.20.1560.10:FF:000018">
    <property type="entry name" value="ATP-binding cassette subfamily B member 11"/>
    <property type="match status" value="1"/>
</dbReference>
<keyword evidence="10 12" id="KW-0472">Membrane</keyword>
<evidence type="ECO:0000256" key="10">
    <source>
        <dbReference type="ARBA" id="ARBA00023136"/>
    </source>
</evidence>
<feature type="compositionally biased region" description="Basic and acidic residues" evidence="11">
    <location>
        <begin position="75"/>
        <end position="84"/>
    </location>
</feature>
<dbReference type="CDD" id="cd03249">
    <property type="entry name" value="ABC_MTABC3_MDL1_MDL2"/>
    <property type="match status" value="2"/>
</dbReference>
<feature type="domain" description="ABC transmembrane type-1" evidence="14">
    <location>
        <begin position="144"/>
        <end position="446"/>
    </location>
</feature>
<evidence type="ECO:0000256" key="3">
    <source>
        <dbReference type="ARBA" id="ARBA00012191"/>
    </source>
</evidence>
<feature type="transmembrane region" description="Helical" evidence="12">
    <location>
        <begin position="206"/>
        <end position="230"/>
    </location>
</feature>
<feature type="compositionally biased region" description="Acidic residues" evidence="11">
    <location>
        <begin position="93"/>
        <end position="108"/>
    </location>
</feature>
<dbReference type="PROSITE" id="PS00211">
    <property type="entry name" value="ABC_TRANSPORTER_1"/>
    <property type="match status" value="2"/>
</dbReference>
<dbReference type="GO" id="GO:0015421">
    <property type="term" value="F:ABC-type oligopeptide transporter activity"/>
    <property type="evidence" value="ECO:0007669"/>
    <property type="project" value="TreeGrafter"/>
</dbReference>
<dbReference type="PANTHER" id="PTHR43394:SF27">
    <property type="entry name" value="ATP-DEPENDENT TRANSLOCASE ABCB1-LIKE"/>
    <property type="match status" value="1"/>
</dbReference>
<sequence length="1388" mass="152091">MGDKDPHDGFRNRAYTDDEDLDVGQPPGNIPDVPDIIIHANPDDEGHVTFKPEKSNGHAPQNGHAQNGGGNGFLHPEHHKEKESSSSNNNNNNDEDDNEEAEEGGDSNEAEKAGGRGRRKKFDNSVTLRQLFQFSDKLDALYMVFGSLGAILHGLSLPGQLIIFGQLVNNFIDFTQQRELIRKNATAVAPEDVIDIESEMLFYAQIYAYVAVASWIVGYMQCAFWSISAIRQIQRIRMLFFNSILRQNVGWFDVNEAGGLTTRMFEDLQQIQSGIGDKVGNTLQAVSTLVGGFGVAFVFGWKLALVMLAVCPLIVMAGALTGKVMASLTSKEQTAYAQAGAIAEQAISSIRTVVAFGGEKEELDSYNAKLVLAEEAGIKKAVTGAFSMGVFFIVMAGAEALAFWYGSTLVADEDFPPGSLLTVFFSILIGSAQIGQAGPNMEALATAKGAAYYVYQVIKRKSPIDTMNEEGKKPDFYSADQIQFQNIHFHYPSRTDIPVLQGFDLTVNKGQTVALVGESGCGKSTTIKLLQRFYDVIGGSVMIGKDNIKDINVKWLRQHIGIVSQEPVLFDMTIADNIRMGKDNATQQEIEQAAINANAHDFITNLPKAYDTNVGEGGAQLSGGQKQRIAIARALIKDPQILLLDEATSALDTESESIVQTALDNASMGRTTIIIAHRLSTVKNADLIVAVQDGRVAEKGTHDELMARKGVYYQLVMLQTLAEQEEHELSETGSLITEEEREALLQVRMMRSLSQMSGEQGASIEDISFARALSVRKSKSDRKKRTKKAKKKSKKEALIEEAVDPAPISRVLSYNKPEWHLMGMGLIFSAMHGCIPIFFAFIIGQVLGALALPDKEQIKEESKKWSLVFLAMGAANCIGYGMGNYLFGKSGERLTRRLRSKAFECILKQDIAYFDDPYHGTGQLTARLATDASKVKGATSSRISVLVQVSFTALSALFVAFYYSWKLTLLVIAFVPFLVFGGVMRASRFKNFAAKEGKRLLEASAVSQQALMNIRTVASLGKEDYFYERFSCLLQEPYPKSKTQAHWYGVTFGSARGLSFFANSAAFALGGYLVQNDELGFQDVFKIIIAATFGSMIAGQALSFTPDYLSAKVAAGRLFKLFDTESKIDVNQPGGKIKECLDGDVDFLDVQFNYPTRPDVPVLQGLSLQIRTGQKVALVGASGCGKSTAVGLLERFYNPKKGDITIDGMDISDYNLKWLRSQISIVSQEPVLFAKSIKDNITYGLTMDDGKPIPQKLIEESARNANIHDFIMTLPLGYETLVGEKGTLISGGQKQRIAIARALIRDPRILLLDEATSALDSESEKVVQDALDRAMEGRTSIIIAHRLSTIQNADIIAVIQGGRVIEWGTHSELLTMRGAYYVLNSAQM</sequence>
<name>A0A7M5UPF8_9CNID</name>
<feature type="compositionally biased region" description="Basic and acidic residues" evidence="11">
    <location>
        <begin position="41"/>
        <end position="56"/>
    </location>
</feature>
<dbReference type="GO" id="GO:0090374">
    <property type="term" value="P:oligopeptide export from mitochondrion"/>
    <property type="evidence" value="ECO:0007669"/>
    <property type="project" value="TreeGrafter"/>
</dbReference>
<evidence type="ECO:0000313" key="16">
    <source>
        <dbReference type="Proteomes" id="UP000594262"/>
    </source>
</evidence>
<dbReference type="FunFam" id="3.40.50.300:FF:000205">
    <property type="entry name" value="ABC transporter B family member 4"/>
    <property type="match status" value="1"/>
</dbReference>
<dbReference type="InterPro" id="IPR039421">
    <property type="entry name" value="Type_1_exporter"/>
</dbReference>
<dbReference type="InterPro" id="IPR003593">
    <property type="entry name" value="AAA+_ATPase"/>
</dbReference>
<dbReference type="CDD" id="cd18578">
    <property type="entry name" value="ABC_6TM_Pgp_ABCB1_D2_like"/>
    <property type="match status" value="1"/>
</dbReference>
<evidence type="ECO:0000256" key="2">
    <source>
        <dbReference type="ARBA" id="ARBA00007577"/>
    </source>
</evidence>
<evidence type="ECO:0000256" key="12">
    <source>
        <dbReference type="SAM" id="Phobius"/>
    </source>
</evidence>
<dbReference type="GO" id="GO:0005743">
    <property type="term" value="C:mitochondrial inner membrane"/>
    <property type="evidence" value="ECO:0007669"/>
    <property type="project" value="TreeGrafter"/>
</dbReference>
<keyword evidence="9 12" id="KW-1133">Transmembrane helix</keyword>
<proteinExistence type="inferred from homology"/>
<dbReference type="Pfam" id="PF00664">
    <property type="entry name" value="ABC_membrane"/>
    <property type="match status" value="2"/>
</dbReference>
<keyword evidence="5 12" id="KW-0812">Transmembrane</keyword>
<evidence type="ECO:0000256" key="9">
    <source>
        <dbReference type="ARBA" id="ARBA00022989"/>
    </source>
</evidence>
<evidence type="ECO:0000256" key="7">
    <source>
        <dbReference type="ARBA" id="ARBA00022741"/>
    </source>
</evidence>
<evidence type="ECO:0000256" key="1">
    <source>
        <dbReference type="ARBA" id="ARBA00004141"/>
    </source>
</evidence>
<dbReference type="RefSeq" id="XP_066910223.1">
    <property type="nucleotide sequence ID" value="XM_067054122.1"/>
</dbReference>
<dbReference type="GO" id="GO:0016887">
    <property type="term" value="F:ATP hydrolysis activity"/>
    <property type="evidence" value="ECO:0007669"/>
    <property type="project" value="InterPro"/>
</dbReference>
<feature type="compositionally biased region" description="Basic and acidic residues" evidence="11">
    <location>
        <begin position="1"/>
        <end position="16"/>
    </location>
</feature>
<keyword evidence="8" id="KW-0067">ATP-binding</keyword>
<dbReference type="InterPro" id="IPR003439">
    <property type="entry name" value="ABC_transporter-like_ATP-bd"/>
</dbReference>
<dbReference type="InterPro" id="IPR027417">
    <property type="entry name" value="P-loop_NTPase"/>
</dbReference>
<comment type="similarity">
    <text evidence="2">Belongs to the ABC transporter superfamily. ABCB family. Multidrug resistance exporter (TC 3.A.1.201) subfamily.</text>
</comment>
<dbReference type="InterPro" id="IPR036640">
    <property type="entry name" value="ABC1_TM_sf"/>
</dbReference>
<feature type="transmembrane region" description="Helical" evidence="12">
    <location>
        <begin position="279"/>
        <end position="299"/>
    </location>
</feature>